<dbReference type="Proteomes" id="UP000027265">
    <property type="component" value="Unassembled WGS sequence"/>
</dbReference>
<dbReference type="AlphaFoldDB" id="A0A067PGI8"/>
<sequence>MVSDFAIPLDMFTTEASQQPLHHQQYSNLADLLEVSLALRFTESAMVHGSCSGVLRLTPGNNDPVDQMLGRWMPSSTSIYVSNRVPLSTHDHEFFYSPTITVQYRITPGDQHTFMNSRMLPLAVISMACTIVRSTPPSSASFFGSISVPIQPKIWLTYLDGRRTSCERSRYCQCNGDGGLDNSGVDMALSTYC</sequence>
<accession>A0A067PGI8</accession>
<reference evidence="2" key="1">
    <citation type="journal article" date="2014" name="Proc. Natl. Acad. Sci. U.S.A.">
        <title>Extensive sampling of basidiomycete genomes demonstrates inadequacy of the white-rot/brown-rot paradigm for wood decay fungi.</title>
        <authorList>
            <person name="Riley R."/>
            <person name="Salamov A.A."/>
            <person name="Brown D.W."/>
            <person name="Nagy L.G."/>
            <person name="Floudas D."/>
            <person name="Held B.W."/>
            <person name="Levasseur A."/>
            <person name="Lombard V."/>
            <person name="Morin E."/>
            <person name="Otillar R."/>
            <person name="Lindquist E.A."/>
            <person name="Sun H."/>
            <person name="LaButti K.M."/>
            <person name="Schmutz J."/>
            <person name="Jabbour D."/>
            <person name="Luo H."/>
            <person name="Baker S.E."/>
            <person name="Pisabarro A.G."/>
            <person name="Walton J.D."/>
            <person name="Blanchette R.A."/>
            <person name="Henrissat B."/>
            <person name="Martin F."/>
            <person name="Cullen D."/>
            <person name="Hibbett D.S."/>
            <person name="Grigoriev I.V."/>
        </authorList>
    </citation>
    <scope>NUCLEOTIDE SEQUENCE [LARGE SCALE GENOMIC DNA]</scope>
    <source>
        <strain evidence="2">MUCL 33604</strain>
    </source>
</reference>
<keyword evidence="2" id="KW-1185">Reference proteome</keyword>
<organism evidence="1 2">
    <name type="scientific">Jaapia argillacea MUCL 33604</name>
    <dbReference type="NCBI Taxonomy" id="933084"/>
    <lineage>
        <taxon>Eukaryota</taxon>
        <taxon>Fungi</taxon>
        <taxon>Dikarya</taxon>
        <taxon>Basidiomycota</taxon>
        <taxon>Agaricomycotina</taxon>
        <taxon>Agaricomycetes</taxon>
        <taxon>Agaricomycetidae</taxon>
        <taxon>Jaapiales</taxon>
        <taxon>Jaapiaceae</taxon>
        <taxon>Jaapia</taxon>
    </lineage>
</organism>
<proteinExistence type="predicted"/>
<gene>
    <name evidence="1" type="ORF">JAAARDRAFT_638261</name>
</gene>
<dbReference type="HOGENOM" id="CLU_1408965_0_0_1"/>
<dbReference type="InParanoid" id="A0A067PGI8"/>
<name>A0A067PGI8_9AGAM</name>
<evidence type="ECO:0000313" key="2">
    <source>
        <dbReference type="Proteomes" id="UP000027265"/>
    </source>
</evidence>
<dbReference type="EMBL" id="KL197779">
    <property type="protein sequence ID" value="KDQ49596.1"/>
    <property type="molecule type" value="Genomic_DNA"/>
</dbReference>
<protein>
    <submittedName>
        <fullName evidence="1">Uncharacterized protein</fullName>
    </submittedName>
</protein>
<evidence type="ECO:0000313" key="1">
    <source>
        <dbReference type="EMBL" id="KDQ49596.1"/>
    </source>
</evidence>